<protein>
    <submittedName>
        <fullName evidence="8">FMN-binding protein</fullName>
    </submittedName>
</protein>
<dbReference type="Gene3D" id="3.90.1010.20">
    <property type="match status" value="4"/>
</dbReference>
<keyword evidence="10" id="KW-1185">Reference proteome</keyword>
<dbReference type="Proteomes" id="UP000182135">
    <property type="component" value="Unassembled WGS sequence"/>
</dbReference>
<dbReference type="Pfam" id="PF04205">
    <property type="entry name" value="FMN_bind"/>
    <property type="match status" value="4"/>
</dbReference>
<gene>
    <name evidence="8" type="ORF">DBY38_07720</name>
    <name evidence="9" type="ORF">SAMN04487885_107115</name>
</gene>
<dbReference type="OrthoDB" id="9806398at2"/>
<dbReference type="SMART" id="SM00900">
    <property type="entry name" value="FMN_bind"/>
    <property type="match status" value="4"/>
</dbReference>
<dbReference type="STRING" id="1529.SAMN04487885_107115"/>
<reference evidence="8 11" key="2">
    <citation type="submission" date="2018-03" db="EMBL/GenBank/DDBJ databases">
        <title>The uncultured portion of the human microbiome is neutrally assembled.</title>
        <authorList>
            <person name="Jeraldo P."/>
            <person name="Boardman L."/>
            <person name="White B.A."/>
            <person name="Nelson H."/>
            <person name="Goldenfeld N."/>
            <person name="Chia N."/>
        </authorList>
    </citation>
    <scope>NUCLEOTIDE SEQUENCE [LARGE SCALE GENOMIC DNA]</scope>
    <source>
        <strain evidence="8">CIM:MAG 903</strain>
    </source>
</reference>
<keyword evidence="1" id="KW-0813">Transport</keyword>
<keyword evidence="2" id="KW-0597">Phosphoprotein</keyword>
<dbReference type="PANTHER" id="PTHR36118:SF1">
    <property type="entry name" value="ION-TRANSLOCATING OXIDOREDUCTASE COMPLEX SUBUNIT G"/>
    <property type="match status" value="1"/>
</dbReference>
<dbReference type="InterPro" id="IPR007329">
    <property type="entry name" value="FMN-bd"/>
</dbReference>
<dbReference type="GO" id="GO:0022900">
    <property type="term" value="P:electron transport chain"/>
    <property type="evidence" value="ECO:0007669"/>
    <property type="project" value="InterPro"/>
</dbReference>
<feature type="domain" description="FMN-binding" evidence="7">
    <location>
        <begin position="348"/>
        <end position="421"/>
    </location>
</feature>
<dbReference type="AlphaFoldDB" id="A0A1I2L124"/>
<feature type="compositionally biased region" description="Polar residues" evidence="6">
    <location>
        <begin position="286"/>
        <end position="295"/>
    </location>
</feature>
<evidence type="ECO:0000256" key="6">
    <source>
        <dbReference type="SAM" id="MobiDB-lite"/>
    </source>
</evidence>
<dbReference type="eggNOG" id="COG3976">
    <property type="taxonomic scope" value="Bacteria"/>
</dbReference>
<keyword evidence="4" id="KW-0288">FMN</keyword>
<evidence type="ECO:0000256" key="4">
    <source>
        <dbReference type="ARBA" id="ARBA00022643"/>
    </source>
</evidence>
<evidence type="ECO:0000256" key="2">
    <source>
        <dbReference type="ARBA" id="ARBA00022553"/>
    </source>
</evidence>
<organism evidence="9 10">
    <name type="scientific">Clostridium cadaveris</name>
    <dbReference type="NCBI Taxonomy" id="1529"/>
    <lineage>
        <taxon>Bacteria</taxon>
        <taxon>Bacillati</taxon>
        <taxon>Bacillota</taxon>
        <taxon>Clostridia</taxon>
        <taxon>Eubacteriales</taxon>
        <taxon>Clostridiaceae</taxon>
        <taxon>Clostridium</taxon>
    </lineage>
</organism>
<dbReference type="PANTHER" id="PTHR36118">
    <property type="entry name" value="ION-TRANSLOCATING OXIDOREDUCTASE COMPLEX SUBUNIT G"/>
    <property type="match status" value="1"/>
</dbReference>
<evidence type="ECO:0000313" key="9">
    <source>
        <dbReference type="EMBL" id="SFF71031.1"/>
    </source>
</evidence>
<dbReference type="GO" id="GO:0005886">
    <property type="term" value="C:plasma membrane"/>
    <property type="evidence" value="ECO:0007669"/>
    <property type="project" value="InterPro"/>
</dbReference>
<accession>A0A1I2L124</accession>
<dbReference type="Proteomes" id="UP000246114">
    <property type="component" value="Unassembled WGS sequence"/>
</dbReference>
<keyword evidence="5" id="KW-0249">Electron transport</keyword>
<evidence type="ECO:0000313" key="8">
    <source>
        <dbReference type="EMBL" id="PWL53377.1"/>
    </source>
</evidence>
<keyword evidence="3" id="KW-0285">Flavoprotein</keyword>
<reference evidence="9 10" key="1">
    <citation type="submission" date="2016-10" db="EMBL/GenBank/DDBJ databases">
        <authorList>
            <person name="de Groot N.N."/>
        </authorList>
    </citation>
    <scope>NUCLEOTIDE SEQUENCE [LARGE SCALE GENOMIC DNA]</scope>
    <source>
        <strain evidence="9 10">NLAE-zl-G419</strain>
    </source>
</reference>
<name>A0A1I2L124_9CLOT</name>
<evidence type="ECO:0000313" key="11">
    <source>
        <dbReference type="Proteomes" id="UP000246114"/>
    </source>
</evidence>
<dbReference type="InterPro" id="IPR010209">
    <property type="entry name" value="Ion_transpt_RnfG/RsxG"/>
</dbReference>
<dbReference type="GO" id="GO:0010181">
    <property type="term" value="F:FMN binding"/>
    <property type="evidence" value="ECO:0007669"/>
    <property type="project" value="InterPro"/>
</dbReference>
<dbReference type="Gene3D" id="2.60.40.3630">
    <property type="match status" value="1"/>
</dbReference>
<evidence type="ECO:0000256" key="1">
    <source>
        <dbReference type="ARBA" id="ARBA00022448"/>
    </source>
</evidence>
<feature type="domain" description="FMN-binding" evidence="7">
    <location>
        <begin position="450"/>
        <end position="541"/>
    </location>
</feature>
<proteinExistence type="predicted"/>
<dbReference type="EMBL" id="FOOE01000007">
    <property type="protein sequence ID" value="SFF71031.1"/>
    <property type="molecule type" value="Genomic_DNA"/>
</dbReference>
<evidence type="ECO:0000313" key="10">
    <source>
        <dbReference type="Proteomes" id="UP000182135"/>
    </source>
</evidence>
<feature type="compositionally biased region" description="Basic and acidic residues" evidence="6">
    <location>
        <begin position="298"/>
        <end position="332"/>
    </location>
</feature>
<evidence type="ECO:0000259" key="7">
    <source>
        <dbReference type="SMART" id="SM00900"/>
    </source>
</evidence>
<evidence type="ECO:0000256" key="5">
    <source>
        <dbReference type="ARBA" id="ARBA00022982"/>
    </source>
</evidence>
<sequence length="936" mass="105087">MNKKSKIIAGGILITGAIGATSFAIIDPYNLMSKKNIETPEKSLNVLESTTKEKDKKEIDGLNLNGIKDGTYLGVSKGYGGDIKVKVTIENSKIKNIEVVSHSETPKYYENGSKIIEAILKENSTNVDAISGATLTSNGIKNAVKDALSKAGFNIDTNNEESSILKNYSDVRYIKDKNYTNNIKNMDLREYKLEDGKYIGEAIGFKGNVKVQITIKNGTLVNVQIINHNDDEEFFNKAKSVIIKILKNQTTAGVDTISGATYSSRGILNAVTKALNNATKKENILSDMSTSSAGSSVFEKDNDKLNNEPKENVEEPKDNEDKKATEPTKQDYSKYVLPDGEYNGKAAGYGGIIAVTVKVENGVISKVTVDSHNETPIYYEKVSEIFGEIVKNNSTGIDTVSGATVTSKGILSAVEDALSKVKGEERKEYSEGTWYGQGRGHYSYDSESYGERRTATEAKVTIKDGKILEAKLVNHGDDEGFEKLEGYELIEKHIIKNSSTKGIMEILANKDRNEPIYDAVSGATNSARGFVNAIDDALNRSVKFKKDGISQEIRNITLKERPFASIEYGEEVNLKDFVVKVTYLDGHVEDVPFANLKDKGIECNLPMIFIPEPEDKNHYDKYRNYVLTFTDKKSTSKHSSELQARRKVVYKEISEIVLETKDGDSYKVPVSNKFRYTVDLKEGEFKEITKVKVFDSNHELVSVEKFKLESYDLPTLYVDLKPLEMAKPSDKTNELYRNSGYRIEFKVNVEFNKDKIQSFRIDSKPSKLEYFTGEKLNLNGLTITATDSNYVKKKIEFFDLGNDSFKENGFIIEPKTGIDLNKPGTVKISIKHNNPEIQEQTFNIEVKERTELPSKIVIQNSKDEIVKTIKLKDGQRVYHGVKIPKKYKTESLKIKVYSEKEEEIKPHEVKFKPGSKLLQVYFTEDTYAFLGMVYED</sequence>
<dbReference type="EMBL" id="QAMZ01000037">
    <property type="protein sequence ID" value="PWL53377.1"/>
    <property type="molecule type" value="Genomic_DNA"/>
</dbReference>
<feature type="region of interest" description="Disordered" evidence="6">
    <location>
        <begin position="286"/>
        <end position="334"/>
    </location>
</feature>
<feature type="domain" description="FMN-binding" evidence="7">
    <location>
        <begin position="204"/>
        <end position="278"/>
    </location>
</feature>
<dbReference type="RefSeq" id="WP_027639366.1">
    <property type="nucleotide sequence ID" value="NZ_BAAACD010000007.1"/>
</dbReference>
<feature type="domain" description="FMN-binding" evidence="7">
    <location>
        <begin position="78"/>
        <end position="151"/>
    </location>
</feature>
<dbReference type="GO" id="GO:0009055">
    <property type="term" value="F:electron transfer activity"/>
    <property type="evidence" value="ECO:0007669"/>
    <property type="project" value="InterPro"/>
</dbReference>
<evidence type="ECO:0000256" key="3">
    <source>
        <dbReference type="ARBA" id="ARBA00022630"/>
    </source>
</evidence>